<dbReference type="EMBL" id="CP081303">
    <property type="protein sequence ID" value="QZE13497.1"/>
    <property type="molecule type" value="Genomic_DNA"/>
</dbReference>
<reference evidence="1" key="1">
    <citation type="submission" date="2021-08" db="EMBL/GenBank/DDBJ databases">
        <title>Novel anaerobic bacterium isolated from sea squirt in East Sea, Republic of Korea.</title>
        <authorList>
            <person name="Nguyen T.H."/>
            <person name="Li Z."/>
            <person name="Lee Y.-J."/>
            <person name="Ko J."/>
            <person name="Kim S.-G."/>
        </authorList>
    </citation>
    <scope>NUCLEOTIDE SEQUENCE</scope>
    <source>
        <strain evidence="1">KCTC 25031</strain>
    </source>
</reference>
<gene>
    <name evidence="1" type="ORF">K4L44_13065</name>
</gene>
<protein>
    <submittedName>
        <fullName evidence="1">MATE family efflux transporter</fullName>
    </submittedName>
</protein>
<organism evidence="1 2">
    <name type="scientific">Halosquirtibacter laminarini</name>
    <dbReference type="NCBI Taxonomy" id="3374600"/>
    <lineage>
        <taxon>Bacteria</taxon>
        <taxon>Pseudomonadati</taxon>
        <taxon>Bacteroidota</taxon>
        <taxon>Bacteroidia</taxon>
        <taxon>Marinilabiliales</taxon>
        <taxon>Prolixibacteraceae</taxon>
        <taxon>Halosquirtibacter</taxon>
    </lineage>
</organism>
<sequence length="435" mass="48743">MNRKILSLAIPNIISNITVPLLSLVDLALMGHLDSDIYIGAISLGGVLFNFIYWAFNFLRMGTSGLTGQAYGANDHKRVNHLLYQSLLVSLMIAVSLIVLQRPIEWLSFNLLEGSQEVKDSARIYFQIRIWAAPATLGLYALNGWLVGMKNAKISMIVAILVNIVNIVLNSLFVLVLGLTSDGVALATVISQYVGLIVTAVLIYRNFNAWIGWTHLKSYLDLGDLKRFFSLNKDIFIRTLCIIIVFTFFTSKSAGVNDQVLAANTLLLQFMMFFSFFMDGFAFAGESLSANLYGAKKVESFYKLLKLLFLWGICLSILFSLVYGLLGKSILSILTNNNEVIGVASDYIGWVVLVPVLSFSAYIWDAIYIGVTSSKAMKDTMLMSTLLLFFPVWYFCKPWFGNHALWFAMISFMFGRGLFQTIWSKKAVFSKLRTL</sequence>
<evidence type="ECO:0000313" key="1">
    <source>
        <dbReference type="EMBL" id="QZE13497.1"/>
    </source>
</evidence>
<keyword evidence="2" id="KW-1185">Reference proteome</keyword>
<proteinExistence type="predicted"/>
<dbReference type="Proteomes" id="UP000826212">
    <property type="component" value="Chromosome"/>
</dbReference>
<evidence type="ECO:0000313" key="2">
    <source>
        <dbReference type="Proteomes" id="UP000826212"/>
    </source>
</evidence>
<name>A0AC61NNS9_9BACT</name>
<accession>A0AC61NNS9</accession>